<feature type="transmembrane region" description="Helical" evidence="9">
    <location>
        <begin position="133"/>
        <end position="152"/>
    </location>
</feature>
<keyword evidence="5 9" id="KW-0812">Transmembrane</keyword>
<feature type="transmembrane region" description="Helical" evidence="9">
    <location>
        <begin position="51"/>
        <end position="70"/>
    </location>
</feature>
<evidence type="ECO:0000256" key="9">
    <source>
        <dbReference type="RuleBase" id="RU369079"/>
    </source>
</evidence>
<dbReference type="InterPro" id="IPR055348">
    <property type="entry name" value="DctQ"/>
</dbReference>
<dbReference type="EMBL" id="MTEI01000003">
    <property type="protein sequence ID" value="OQW88915.1"/>
    <property type="molecule type" value="Genomic_DNA"/>
</dbReference>
<sequence>MHSWLRAYVRAVDVFNYRIGRLTMYLLFVLIGILIYSSASKVLLEPALWTLEMAQFVMTAYFFLGGPYAMQMGSDVRMDLFYGDWSPHTRAWVDAFTALFLLFYLGVMLYGGVGSTSYALQYGETNSTAWRPYMWPIKIVMCFAIVLMILQATSELIKDIARIQDKDL</sequence>
<gene>
    <name evidence="11" type="ORF">BWK72_06970</name>
</gene>
<organism evidence="11 12">
    <name type="scientific">Rhodoferax ferrireducens</name>
    <dbReference type="NCBI Taxonomy" id="192843"/>
    <lineage>
        <taxon>Bacteria</taxon>
        <taxon>Pseudomonadati</taxon>
        <taxon>Pseudomonadota</taxon>
        <taxon>Betaproteobacteria</taxon>
        <taxon>Burkholderiales</taxon>
        <taxon>Comamonadaceae</taxon>
        <taxon>Rhodoferax</taxon>
    </lineage>
</organism>
<dbReference type="AlphaFoldDB" id="A0A1W9KWG3"/>
<evidence type="ECO:0000256" key="2">
    <source>
        <dbReference type="ARBA" id="ARBA00022448"/>
    </source>
</evidence>
<keyword evidence="7 9" id="KW-0472">Membrane</keyword>
<evidence type="ECO:0000256" key="1">
    <source>
        <dbReference type="ARBA" id="ARBA00004429"/>
    </source>
</evidence>
<evidence type="ECO:0000256" key="8">
    <source>
        <dbReference type="ARBA" id="ARBA00038436"/>
    </source>
</evidence>
<feature type="domain" description="Tripartite ATP-independent periplasmic transporters DctQ component" evidence="10">
    <location>
        <begin position="31"/>
        <end position="161"/>
    </location>
</feature>
<protein>
    <recommendedName>
        <fullName evidence="9">TRAP transporter small permease protein</fullName>
    </recommendedName>
</protein>
<keyword evidence="4 9" id="KW-0997">Cell inner membrane</keyword>
<comment type="subcellular location">
    <subcellularLocation>
        <location evidence="1 9">Cell inner membrane</location>
        <topology evidence="1 9">Multi-pass membrane protein</topology>
    </subcellularLocation>
</comment>
<comment type="function">
    <text evidence="9">Part of the tripartite ATP-independent periplasmic (TRAP) transport system.</text>
</comment>
<keyword evidence="3" id="KW-1003">Cell membrane</keyword>
<evidence type="ECO:0000256" key="4">
    <source>
        <dbReference type="ARBA" id="ARBA00022519"/>
    </source>
</evidence>
<comment type="subunit">
    <text evidence="9">The complex comprises the extracytoplasmic solute receptor protein and the two transmembrane proteins.</text>
</comment>
<dbReference type="InterPro" id="IPR007387">
    <property type="entry name" value="TRAP_DctQ"/>
</dbReference>
<name>A0A1W9KWG3_9BURK</name>
<proteinExistence type="inferred from homology"/>
<dbReference type="GO" id="GO:0022857">
    <property type="term" value="F:transmembrane transporter activity"/>
    <property type="evidence" value="ECO:0007669"/>
    <property type="project" value="UniProtKB-UniRule"/>
</dbReference>
<evidence type="ECO:0000256" key="7">
    <source>
        <dbReference type="ARBA" id="ARBA00023136"/>
    </source>
</evidence>
<dbReference type="GO" id="GO:0005886">
    <property type="term" value="C:plasma membrane"/>
    <property type="evidence" value="ECO:0007669"/>
    <property type="project" value="UniProtKB-SubCell"/>
</dbReference>
<evidence type="ECO:0000256" key="5">
    <source>
        <dbReference type="ARBA" id="ARBA00022692"/>
    </source>
</evidence>
<dbReference type="Pfam" id="PF04290">
    <property type="entry name" value="DctQ"/>
    <property type="match status" value="1"/>
</dbReference>
<feature type="transmembrane region" description="Helical" evidence="9">
    <location>
        <begin position="91"/>
        <end position="113"/>
    </location>
</feature>
<evidence type="ECO:0000259" key="10">
    <source>
        <dbReference type="Pfam" id="PF04290"/>
    </source>
</evidence>
<dbReference type="Proteomes" id="UP000192505">
    <property type="component" value="Unassembled WGS sequence"/>
</dbReference>
<evidence type="ECO:0000313" key="11">
    <source>
        <dbReference type="EMBL" id="OQW88915.1"/>
    </source>
</evidence>
<evidence type="ECO:0000256" key="3">
    <source>
        <dbReference type="ARBA" id="ARBA00022475"/>
    </source>
</evidence>
<comment type="caution">
    <text evidence="11">The sequence shown here is derived from an EMBL/GenBank/DDBJ whole genome shotgun (WGS) entry which is preliminary data.</text>
</comment>
<keyword evidence="6 9" id="KW-1133">Transmembrane helix</keyword>
<evidence type="ECO:0000313" key="12">
    <source>
        <dbReference type="Proteomes" id="UP000192505"/>
    </source>
</evidence>
<accession>A0A1W9KWG3</accession>
<dbReference type="PANTHER" id="PTHR35011">
    <property type="entry name" value="2,3-DIKETO-L-GULONATE TRAP TRANSPORTER SMALL PERMEASE PROTEIN YIAM"/>
    <property type="match status" value="1"/>
</dbReference>
<dbReference type="PANTHER" id="PTHR35011:SF4">
    <property type="entry name" value="SLL1102 PROTEIN"/>
    <property type="match status" value="1"/>
</dbReference>
<evidence type="ECO:0000256" key="6">
    <source>
        <dbReference type="ARBA" id="ARBA00022989"/>
    </source>
</evidence>
<reference evidence="11 12" key="1">
    <citation type="submission" date="2017-01" db="EMBL/GenBank/DDBJ databases">
        <title>Novel large sulfur bacteria in the metagenomes of groundwater-fed chemosynthetic microbial mats in the Lake Huron basin.</title>
        <authorList>
            <person name="Sharrar A.M."/>
            <person name="Flood B.E."/>
            <person name="Bailey J.V."/>
            <person name="Jones D.S."/>
            <person name="Biddanda B."/>
            <person name="Ruberg S.A."/>
            <person name="Marcus D.N."/>
            <person name="Dick G.J."/>
        </authorList>
    </citation>
    <scope>NUCLEOTIDE SEQUENCE [LARGE SCALE GENOMIC DNA]</scope>
    <source>
        <strain evidence="11">A7</strain>
    </source>
</reference>
<feature type="transmembrane region" description="Helical" evidence="9">
    <location>
        <begin position="21"/>
        <end position="39"/>
    </location>
</feature>
<comment type="similarity">
    <text evidence="8 9">Belongs to the TRAP transporter small permease family.</text>
</comment>
<keyword evidence="2 9" id="KW-0813">Transport</keyword>